<dbReference type="SUPFAM" id="SSF46689">
    <property type="entry name" value="Homeodomain-like"/>
    <property type="match status" value="1"/>
</dbReference>
<keyword evidence="1" id="KW-0805">Transcription regulation</keyword>
<dbReference type="Pfam" id="PF00440">
    <property type="entry name" value="TetR_N"/>
    <property type="match status" value="1"/>
</dbReference>
<dbReference type="PROSITE" id="PS50977">
    <property type="entry name" value="HTH_TETR_2"/>
    <property type="match status" value="1"/>
</dbReference>
<dbReference type="PRINTS" id="PR00455">
    <property type="entry name" value="HTHTETR"/>
</dbReference>
<dbReference type="OrthoDB" id="8478851at2"/>
<evidence type="ECO:0000313" key="7">
    <source>
        <dbReference type="Proteomes" id="UP000291088"/>
    </source>
</evidence>
<dbReference type="RefSeq" id="WP_129334280.1">
    <property type="nucleotide sequence ID" value="NZ_SDVB01000380.1"/>
</dbReference>
<sequence length="195" mass="20934">MRRSNKDRTEATRQTLMDHARELFVARGYSETATPDIVAAAGVTRGALYHHFADKRDLFLAVVEREAERVAAEIAAAAGEAASARDALVRGIAAYFDAMAVPGRSRLLLLDGPAIMGLESGRATDRDHAEASLRSGLEAYLRETGSDLAGLDAVTRVLSAAFDRAVLAIAAGESREAYEQAIIRLIDGLVTRPPR</sequence>
<accession>A0A4V1RLZ8</accession>
<organism evidence="6 7">
    <name type="scientific">Ciceribacter ferrooxidans</name>
    <dbReference type="NCBI Taxonomy" id="2509717"/>
    <lineage>
        <taxon>Bacteria</taxon>
        <taxon>Pseudomonadati</taxon>
        <taxon>Pseudomonadota</taxon>
        <taxon>Alphaproteobacteria</taxon>
        <taxon>Hyphomicrobiales</taxon>
        <taxon>Rhizobiaceae</taxon>
        <taxon>Ciceribacter</taxon>
    </lineage>
</organism>
<dbReference type="GO" id="GO:0003677">
    <property type="term" value="F:DNA binding"/>
    <property type="evidence" value="ECO:0007669"/>
    <property type="project" value="UniProtKB-UniRule"/>
</dbReference>
<proteinExistence type="predicted"/>
<evidence type="ECO:0000256" key="2">
    <source>
        <dbReference type="ARBA" id="ARBA00023125"/>
    </source>
</evidence>
<dbReference type="InterPro" id="IPR009057">
    <property type="entry name" value="Homeodomain-like_sf"/>
</dbReference>
<dbReference type="Proteomes" id="UP000291088">
    <property type="component" value="Unassembled WGS sequence"/>
</dbReference>
<dbReference type="InterPro" id="IPR049484">
    <property type="entry name" value="Rv0078-like_C"/>
</dbReference>
<protein>
    <submittedName>
        <fullName evidence="6">TetR family transcriptional regulator</fullName>
    </submittedName>
</protein>
<evidence type="ECO:0000259" key="5">
    <source>
        <dbReference type="PROSITE" id="PS50977"/>
    </source>
</evidence>
<comment type="caution">
    <text evidence="6">The sequence shown here is derived from an EMBL/GenBank/DDBJ whole genome shotgun (WGS) entry which is preliminary data.</text>
</comment>
<dbReference type="PANTHER" id="PTHR47506:SF3">
    <property type="entry name" value="HTH-TYPE TRANSCRIPTIONAL REGULATOR LMRA"/>
    <property type="match status" value="1"/>
</dbReference>
<evidence type="ECO:0000256" key="1">
    <source>
        <dbReference type="ARBA" id="ARBA00023015"/>
    </source>
</evidence>
<evidence type="ECO:0000313" key="6">
    <source>
        <dbReference type="EMBL" id="RYB97942.1"/>
    </source>
</evidence>
<dbReference type="EMBL" id="SDVB01000380">
    <property type="protein sequence ID" value="RYB97942.1"/>
    <property type="molecule type" value="Genomic_DNA"/>
</dbReference>
<keyword evidence="3" id="KW-0804">Transcription</keyword>
<keyword evidence="7" id="KW-1185">Reference proteome</keyword>
<dbReference type="PANTHER" id="PTHR47506">
    <property type="entry name" value="TRANSCRIPTIONAL REGULATORY PROTEIN"/>
    <property type="match status" value="1"/>
</dbReference>
<reference evidence="6 7" key="1">
    <citation type="submission" date="2019-01" db="EMBL/GenBank/DDBJ databases">
        <authorList>
            <person name="Deng T."/>
        </authorList>
    </citation>
    <scope>NUCLEOTIDE SEQUENCE [LARGE SCALE GENOMIC DNA]</scope>
    <source>
        <strain evidence="6 7">F8825</strain>
    </source>
</reference>
<dbReference type="InterPro" id="IPR001647">
    <property type="entry name" value="HTH_TetR"/>
</dbReference>
<name>A0A4V1RLZ8_9HYPH</name>
<evidence type="ECO:0000256" key="3">
    <source>
        <dbReference type="ARBA" id="ARBA00023163"/>
    </source>
</evidence>
<keyword evidence="2 4" id="KW-0238">DNA-binding</keyword>
<dbReference type="AlphaFoldDB" id="A0A4V1RLZ8"/>
<evidence type="ECO:0000256" key="4">
    <source>
        <dbReference type="PROSITE-ProRule" id="PRU00335"/>
    </source>
</evidence>
<dbReference type="Gene3D" id="1.10.357.10">
    <property type="entry name" value="Tetracycline Repressor, domain 2"/>
    <property type="match status" value="1"/>
</dbReference>
<dbReference type="Pfam" id="PF21351">
    <property type="entry name" value="TetR_C_41"/>
    <property type="match status" value="1"/>
</dbReference>
<gene>
    <name evidence="6" type="ORF">EUU22_22895</name>
</gene>
<feature type="domain" description="HTH tetR-type" evidence="5">
    <location>
        <begin position="10"/>
        <end position="70"/>
    </location>
</feature>
<feature type="DNA-binding region" description="H-T-H motif" evidence="4">
    <location>
        <begin position="33"/>
        <end position="52"/>
    </location>
</feature>